<dbReference type="SUPFAM" id="SSF52540">
    <property type="entry name" value="P-loop containing nucleoside triphosphate hydrolases"/>
    <property type="match status" value="1"/>
</dbReference>
<dbReference type="PANTHER" id="PTHR32309:SF13">
    <property type="entry name" value="FERRIC ENTEROBACTIN TRANSPORT PROTEIN FEPE"/>
    <property type="match status" value="1"/>
</dbReference>
<keyword evidence="1" id="KW-0808">Transferase</keyword>
<dbReference type="GO" id="GO:0005886">
    <property type="term" value="C:plasma membrane"/>
    <property type="evidence" value="ECO:0007669"/>
    <property type="project" value="TreeGrafter"/>
</dbReference>
<dbReference type="InterPro" id="IPR050445">
    <property type="entry name" value="Bact_polysacc_biosynth/exp"/>
</dbReference>
<organism evidence="1">
    <name type="scientific">uncultured Adhaeribacter sp</name>
    <dbReference type="NCBI Taxonomy" id="448109"/>
    <lineage>
        <taxon>Bacteria</taxon>
        <taxon>Pseudomonadati</taxon>
        <taxon>Bacteroidota</taxon>
        <taxon>Cytophagia</taxon>
        <taxon>Cytophagales</taxon>
        <taxon>Hymenobacteraceae</taxon>
        <taxon>Adhaeribacter</taxon>
        <taxon>environmental samples</taxon>
    </lineage>
</organism>
<name>A0A6J4HYZ5_9BACT</name>
<evidence type="ECO:0000313" key="1">
    <source>
        <dbReference type="EMBL" id="CAA9237000.1"/>
    </source>
</evidence>
<reference evidence="1" key="1">
    <citation type="submission" date="2020-02" db="EMBL/GenBank/DDBJ databases">
        <authorList>
            <person name="Meier V. D."/>
        </authorList>
    </citation>
    <scope>NUCLEOTIDE SEQUENCE</scope>
    <source>
        <strain evidence="1">AVDCRST_MAG95</strain>
    </source>
</reference>
<sequence length="156" mass="17572">MLIDMHTVAECIQQTSLPNLDFITAGPTPPNPSELILNSRFDEMVTELYHSYDVIIVDTPPVGLVTDGILIMRKADIPIYIVRADFSKKVFLKNMNKIMHINNFSKMCTVLNDAGGAGSYGYGYGYGYNYGYGYSNSYYEDDEPPGMLAQLKNRFR</sequence>
<dbReference type="Gene3D" id="3.40.50.300">
    <property type="entry name" value="P-loop containing nucleotide triphosphate hydrolases"/>
    <property type="match status" value="1"/>
</dbReference>
<dbReference type="PANTHER" id="PTHR32309">
    <property type="entry name" value="TYROSINE-PROTEIN KINASE"/>
    <property type="match status" value="1"/>
</dbReference>
<keyword evidence="1" id="KW-0418">Kinase</keyword>
<dbReference type="EMBL" id="CADCTJ010000395">
    <property type="protein sequence ID" value="CAA9237000.1"/>
    <property type="molecule type" value="Genomic_DNA"/>
</dbReference>
<proteinExistence type="predicted"/>
<dbReference type="AlphaFoldDB" id="A0A6J4HYZ5"/>
<dbReference type="GO" id="GO:0004715">
    <property type="term" value="F:non-membrane spanning protein tyrosine kinase activity"/>
    <property type="evidence" value="ECO:0007669"/>
    <property type="project" value="UniProtKB-EC"/>
</dbReference>
<accession>A0A6J4HYZ5</accession>
<dbReference type="InterPro" id="IPR027417">
    <property type="entry name" value="P-loop_NTPase"/>
</dbReference>
<protein>
    <submittedName>
        <fullName evidence="1">Tyrosine-protein kinase</fullName>
        <ecNumber evidence="1">2.7.10.2</ecNumber>
    </submittedName>
</protein>
<dbReference type="EC" id="2.7.10.2" evidence="1"/>
<gene>
    <name evidence="1" type="ORF">AVDCRST_MAG95-1261</name>
</gene>